<dbReference type="GO" id="GO:0005840">
    <property type="term" value="C:ribosome"/>
    <property type="evidence" value="ECO:0007669"/>
    <property type="project" value="UniProtKB-KW"/>
</dbReference>
<reference evidence="9 10" key="1">
    <citation type="journal article" date="2016" name="Nat. Commun.">
        <title>Thousands of microbial genomes shed light on interconnected biogeochemical processes in an aquifer system.</title>
        <authorList>
            <person name="Anantharaman K."/>
            <person name="Brown C.T."/>
            <person name="Hug L.A."/>
            <person name="Sharon I."/>
            <person name="Castelle C.J."/>
            <person name="Probst A.J."/>
            <person name="Thomas B.C."/>
            <person name="Singh A."/>
            <person name="Wilkins M.J."/>
            <person name="Karaoz U."/>
            <person name="Brodie E.L."/>
            <person name="Williams K.H."/>
            <person name="Hubbard S.S."/>
            <person name="Banfield J.F."/>
        </authorList>
    </citation>
    <scope>NUCLEOTIDE SEQUENCE [LARGE SCALE GENOMIC DNA]</scope>
</reference>
<dbReference type="InterPro" id="IPR014721">
    <property type="entry name" value="Ribsml_uS5_D2-typ_fold_subgr"/>
</dbReference>
<name>A0A1F7IXZ1_9BACT</name>
<evidence type="ECO:0000256" key="7">
    <source>
        <dbReference type="RuleBase" id="RU003823"/>
    </source>
</evidence>
<dbReference type="GO" id="GO:0003735">
    <property type="term" value="F:structural constituent of ribosome"/>
    <property type="evidence" value="ECO:0007669"/>
    <property type="project" value="UniProtKB-UniRule"/>
</dbReference>
<evidence type="ECO:0000256" key="1">
    <source>
        <dbReference type="ARBA" id="ARBA00008945"/>
    </source>
</evidence>
<dbReference type="InterPro" id="IPR013810">
    <property type="entry name" value="Ribosomal_uS5_N"/>
</dbReference>
<protein>
    <recommendedName>
        <fullName evidence="4">Small ribosomal subunit protein uS5</fullName>
    </recommendedName>
    <alternativeName>
        <fullName evidence="5">30S ribosomal protein S5</fullName>
    </alternativeName>
</protein>
<dbReference type="GO" id="GO:0005737">
    <property type="term" value="C:cytoplasm"/>
    <property type="evidence" value="ECO:0007669"/>
    <property type="project" value="UniProtKB-ARBA"/>
</dbReference>
<evidence type="ECO:0000313" key="10">
    <source>
        <dbReference type="Proteomes" id="UP000177141"/>
    </source>
</evidence>
<dbReference type="Proteomes" id="UP000177141">
    <property type="component" value="Unassembled WGS sequence"/>
</dbReference>
<dbReference type="Pfam" id="PF03719">
    <property type="entry name" value="Ribosomal_S5_C"/>
    <property type="match status" value="1"/>
</dbReference>
<accession>A0A1F7IXZ1</accession>
<dbReference type="GO" id="GO:1990904">
    <property type="term" value="C:ribonucleoprotein complex"/>
    <property type="evidence" value="ECO:0007669"/>
    <property type="project" value="UniProtKB-UniRule"/>
</dbReference>
<dbReference type="Pfam" id="PF00333">
    <property type="entry name" value="Ribosomal_S5"/>
    <property type="match status" value="1"/>
</dbReference>
<dbReference type="STRING" id="1802061.A3A93_02125"/>
<comment type="similarity">
    <text evidence="1 7">Belongs to the universal ribosomal protein uS5 family.</text>
</comment>
<dbReference type="Gene3D" id="3.30.230.10">
    <property type="match status" value="1"/>
</dbReference>
<keyword evidence="2 6" id="KW-0689">Ribosomal protein</keyword>
<dbReference type="InterPro" id="IPR005324">
    <property type="entry name" value="Ribosomal_uS5_C"/>
</dbReference>
<keyword evidence="3 6" id="KW-0687">Ribonucleoprotein</keyword>
<dbReference type="Gene3D" id="3.30.160.20">
    <property type="match status" value="1"/>
</dbReference>
<comment type="caution">
    <text evidence="9">The sequence shown here is derived from an EMBL/GenBank/DDBJ whole genome shotgun (WGS) entry which is preliminary data.</text>
</comment>
<evidence type="ECO:0000259" key="8">
    <source>
        <dbReference type="PROSITE" id="PS50881"/>
    </source>
</evidence>
<dbReference type="PANTHER" id="PTHR48277">
    <property type="entry name" value="MITOCHONDRIAL RIBOSOMAL PROTEIN S5"/>
    <property type="match status" value="1"/>
</dbReference>
<dbReference type="AlphaFoldDB" id="A0A1F7IXZ1"/>
<evidence type="ECO:0000256" key="5">
    <source>
        <dbReference type="ARBA" id="ARBA00035519"/>
    </source>
</evidence>
<evidence type="ECO:0000256" key="3">
    <source>
        <dbReference type="ARBA" id="ARBA00023274"/>
    </source>
</evidence>
<feature type="domain" description="S5 DRBM" evidence="8">
    <location>
        <begin position="14"/>
        <end position="77"/>
    </location>
</feature>
<dbReference type="GO" id="GO:0006412">
    <property type="term" value="P:translation"/>
    <property type="evidence" value="ECO:0007669"/>
    <property type="project" value="InterPro"/>
</dbReference>
<dbReference type="InterPro" id="IPR000851">
    <property type="entry name" value="Ribosomal_uS5"/>
</dbReference>
<proteinExistence type="inferred from homology"/>
<sequence>MYNRRQNQQSDKKFNERILHLRRVSKKTTGGNYISFSALVVVGDGKGQVGLGLGRGLEVPPAIKKGIAQAKKNMITLPIYNDTLPHEILLKYKASLLLLKPAPPGTGLKVGGVVRVILDVAGVNNASGKIIGTRNQITNAYAVMEAIKRMKPRITNEKKS</sequence>
<dbReference type="GO" id="GO:0003723">
    <property type="term" value="F:RNA binding"/>
    <property type="evidence" value="ECO:0007669"/>
    <property type="project" value="InterPro"/>
</dbReference>
<dbReference type="PANTHER" id="PTHR48277:SF1">
    <property type="entry name" value="MITOCHONDRIAL RIBOSOMAL PROTEIN S5"/>
    <property type="match status" value="1"/>
</dbReference>
<dbReference type="InterPro" id="IPR020568">
    <property type="entry name" value="Ribosomal_Su5_D2-typ_SF"/>
</dbReference>
<organism evidence="9 10">
    <name type="scientific">Candidatus Roizmanbacteria bacterium RIFCSPLOWO2_01_FULL_38_12</name>
    <dbReference type="NCBI Taxonomy" id="1802061"/>
    <lineage>
        <taxon>Bacteria</taxon>
        <taxon>Candidatus Roizmaniibacteriota</taxon>
    </lineage>
</organism>
<dbReference type="SUPFAM" id="SSF54768">
    <property type="entry name" value="dsRNA-binding domain-like"/>
    <property type="match status" value="1"/>
</dbReference>
<evidence type="ECO:0000256" key="6">
    <source>
        <dbReference type="PROSITE-ProRule" id="PRU00268"/>
    </source>
</evidence>
<evidence type="ECO:0000313" key="9">
    <source>
        <dbReference type="EMBL" id="OGK48246.1"/>
    </source>
</evidence>
<dbReference type="FunFam" id="3.30.230.10:FF:000002">
    <property type="entry name" value="30S ribosomal protein S5"/>
    <property type="match status" value="1"/>
</dbReference>
<evidence type="ECO:0000256" key="2">
    <source>
        <dbReference type="ARBA" id="ARBA00022980"/>
    </source>
</evidence>
<dbReference type="PROSITE" id="PS50881">
    <property type="entry name" value="S5_DSRBD"/>
    <property type="match status" value="1"/>
</dbReference>
<dbReference type="EMBL" id="MGAL01000018">
    <property type="protein sequence ID" value="OGK48246.1"/>
    <property type="molecule type" value="Genomic_DNA"/>
</dbReference>
<dbReference type="SUPFAM" id="SSF54211">
    <property type="entry name" value="Ribosomal protein S5 domain 2-like"/>
    <property type="match status" value="1"/>
</dbReference>
<evidence type="ECO:0000256" key="4">
    <source>
        <dbReference type="ARBA" id="ARBA00035255"/>
    </source>
</evidence>
<gene>
    <name evidence="9" type="ORF">A3A93_02125</name>
</gene>